<keyword evidence="3 7" id="KW-0597">Phosphoprotein</keyword>
<name>A0A2T1DGW0_9CYAN</name>
<keyword evidence="4" id="KW-0808">Transferase</keyword>
<dbReference type="Proteomes" id="UP000238634">
    <property type="component" value="Unassembled WGS sequence"/>
</dbReference>
<dbReference type="InterPro" id="IPR003661">
    <property type="entry name" value="HisK_dim/P_dom"/>
</dbReference>
<comment type="catalytic activity">
    <reaction evidence="1">
        <text>ATP + protein L-histidine = ADP + protein N-phospho-L-histidine.</text>
        <dbReference type="EC" id="2.7.13.3"/>
    </reaction>
</comment>
<dbReference type="SUPFAM" id="SSF55874">
    <property type="entry name" value="ATPase domain of HSP90 chaperone/DNA topoisomerase II/histidine kinase"/>
    <property type="match status" value="1"/>
</dbReference>
<evidence type="ECO:0000256" key="7">
    <source>
        <dbReference type="PROSITE-ProRule" id="PRU00169"/>
    </source>
</evidence>
<dbReference type="SUPFAM" id="SSF52172">
    <property type="entry name" value="CheY-like"/>
    <property type="match status" value="1"/>
</dbReference>
<dbReference type="Gene3D" id="3.40.50.2300">
    <property type="match status" value="1"/>
</dbReference>
<evidence type="ECO:0000259" key="9">
    <source>
        <dbReference type="PROSITE" id="PS50109"/>
    </source>
</evidence>
<feature type="domain" description="Response regulatory" evidence="10">
    <location>
        <begin position="10"/>
        <end position="126"/>
    </location>
</feature>
<dbReference type="Gene3D" id="3.30.565.10">
    <property type="entry name" value="Histidine kinase-like ATPase, C-terminal domain"/>
    <property type="match status" value="1"/>
</dbReference>
<evidence type="ECO:0000313" key="11">
    <source>
        <dbReference type="EMBL" id="PSB19718.1"/>
    </source>
</evidence>
<dbReference type="OrthoDB" id="517825at2"/>
<organism evidence="11 12">
    <name type="scientific">Phormidesmis priestleyi ULC007</name>
    <dbReference type="NCBI Taxonomy" id="1920490"/>
    <lineage>
        <taxon>Bacteria</taxon>
        <taxon>Bacillati</taxon>
        <taxon>Cyanobacteriota</taxon>
        <taxon>Cyanophyceae</taxon>
        <taxon>Leptolyngbyales</taxon>
        <taxon>Leptolyngbyaceae</taxon>
        <taxon>Phormidesmis</taxon>
    </lineage>
</organism>
<dbReference type="InterPro" id="IPR004358">
    <property type="entry name" value="Sig_transdc_His_kin-like_C"/>
</dbReference>
<evidence type="ECO:0000256" key="8">
    <source>
        <dbReference type="SAM" id="Coils"/>
    </source>
</evidence>
<dbReference type="SMART" id="SM00387">
    <property type="entry name" value="HATPase_c"/>
    <property type="match status" value="1"/>
</dbReference>
<dbReference type="PANTHER" id="PTHR43547">
    <property type="entry name" value="TWO-COMPONENT HISTIDINE KINASE"/>
    <property type="match status" value="1"/>
</dbReference>
<dbReference type="EC" id="2.7.13.3" evidence="2"/>
<dbReference type="CDD" id="cd00082">
    <property type="entry name" value="HisKA"/>
    <property type="match status" value="1"/>
</dbReference>
<dbReference type="Gene3D" id="1.10.287.130">
    <property type="match status" value="1"/>
</dbReference>
<dbReference type="RefSeq" id="WP_073071654.1">
    <property type="nucleotide sequence ID" value="NZ_MPPI01000012.1"/>
</dbReference>
<dbReference type="AlphaFoldDB" id="A0A2T1DGW0"/>
<gene>
    <name evidence="11" type="ORF">C7B65_10520</name>
</gene>
<dbReference type="PANTHER" id="PTHR43547:SF2">
    <property type="entry name" value="HYBRID SIGNAL TRANSDUCTION HISTIDINE KINASE C"/>
    <property type="match status" value="1"/>
</dbReference>
<dbReference type="STRING" id="1920490.GCA_001895925_00126"/>
<accession>A0A2T1DGW0</accession>
<keyword evidence="6" id="KW-0902">Two-component regulatory system</keyword>
<dbReference type="InterPro" id="IPR005467">
    <property type="entry name" value="His_kinase_dom"/>
</dbReference>
<dbReference type="InterPro" id="IPR036890">
    <property type="entry name" value="HATPase_C_sf"/>
</dbReference>
<dbReference type="FunFam" id="3.30.565.10:FF:000006">
    <property type="entry name" value="Sensor histidine kinase WalK"/>
    <property type="match status" value="1"/>
</dbReference>
<dbReference type="Pfam" id="PF00512">
    <property type="entry name" value="HisKA"/>
    <property type="match status" value="1"/>
</dbReference>
<dbReference type="PROSITE" id="PS50109">
    <property type="entry name" value="HIS_KIN"/>
    <property type="match status" value="1"/>
</dbReference>
<dbReference type="SMART" id="SM00388">
    <property type="entry name" value="HisKA"/>
    <property type="match status" value="1"/>
</dbReference>
<reference evidence="11 12" key="2">
    <citation type="submission" date="2018-03" db="EMBL/GenBank/DDBJ databases">
        <title>The ancient ancestry and fast evolution of plastids.</title>
        <authorList>
            <person name="Moore K.R."/>
            <person name="Magnabosco C."/>
            <person name="Momper L."/>
            <person name="Gold D.A."/>
            <person name="Bosak T."/>
            <person name="Fournier G.P."/>
        </authorList>
    </citation>
    <scope>NUCLEOTIDE SEQUENCE [LARGE SCALE GENOMIC DNA]</scope>
    <source>
        <strain evidence="11 12">ULC007</strain>
    </source>
</reference>
<comment type="caution">
    <text evidence="11">The sequence shown here is derived from an EMBL/GenBank/DDBJ whole genome shotgun (WGS) entry which is preliminary data.</text>
</comment>
<evidence type="ECO:0000256" key="6">
    <source>
        <dbReference type="ARBA" id="ARBA00023012"/>
    </source>
</evidence>
<dbReference type="Pfam" id="PF00072">
    <property type="entry name" value="Response_reg"/>
    <property type="match status" value="1"/>
</dbReference>
<keyword evidence="5 11" id="KW-0418">Kinase</keyword>
<dbReference type="CDD" id="cd00075">
    <property type="entry name" value="HATPase"/>
    <property type="match status" value="1"/>
</dbReference>
<feature type="domain" description="Histidine kinase" evidence="9">
    <location>
        <begin position="208"/>
        <end position="432"/>
    </location>
</feature>
<protein>
    <recommendedName>
        <fullName evidence="2">histidine kinase</fullName>
        <ecNumber evidence="2">2.7.13.3</ecNumber>
    </recommendedName>
</protein>
<evidence type="ECO:0000256" key="3">
    <source>
        <dbReference type="ARBA" id="ARBA00022553"/>
    </source>
</evidence>
<keyword evidence="12" id="KW-1185">Reference proteome</keyword>
<evidence type="ECO:0000256" key="4">
    <source>
        <dbReference type="ARBA" id="ARBA00022679"/>
    </source>
</evidence>
<evidence type="ECO:0000256" key="1">
    <source>
        <dbReference type="ARBA" id="ARBA00000085"/>
    </source>
</evidence>
<dbReference type="PROSITE" id="PS50110">
    <property type="entry name" value="RESPONSE_REGULATORY"/>
    <property type="match status" value="1"/>
</dbReference>
<dbReference type="InterPro" id="IPR036097">
    <property type="entry name" value="HisK_dim/P_sf"/>
</dbReference>
<dbReference type="PRINTS" id="PR00344">
    <property type="entry name" value="BCTRLSENSOR"/>
</dbReference>
<keyword evidence="8" id="KW-0175">Coiled coil</keyword>
<feature type="coiled-coil region" evidence="8">
    <location>
        <begin position="121"/>
        <end position="162"/>
    </location>
</feature>
<dbReference type="SUPFAM" id="SSF47384">
    <property type="entry name" value="Homodimeric domain of signal transducing histidine kinase"/>
    <property type="match status" value="1"/>
</dbReference>
<evidence type="ECO:0000256" key="5">
    <source>
        <dbReference type="ARBA" id="ARBA00022777"/>
    </source>
</evidence>
<proteinExistence type="predicted"/>
<dbReference type="Pfam" id="PF02518">
    <property type="entry name" value="HATPase_c"/>
    <property type="match status" value="1"/>
</dbReference>
<evidence type="ECO:0000259" key="10">
    <source>
        <dbReference type="PROSITE" id="PS50110"/>
    </source>
</evidence>
<dbReference type="GO" id="GO:0000155">
    <property type="term" value="F:phosphorelay sensor kinase activity"/>
    <property type="evidence" value="ECO:0007669"/>
    <property type="project" value="InterPro"/>
</dbReference>
<sequence length="441" mass="48904">MTSEPEKPVGDILLVDDIDNLRSLSGLLTQQGHKVRKVTDGMLALQAAILNPPDLILLDIVMPSLSGYQACSFLKSSDRTRDIPIIFLSANDEALDKVMAFRFGGSDYITKPFEPAEVLVRIETQLKLSQLQQQLQAQNVQLQQELTDRRAAETVLKRLNRELEIKVQTRTSELIDRNEQLLNLQTHLQTALAQAQHPNDLQSELMSRISREFYAPLSVITLSAELLARSPHKEGGSPENLLNNRHFQRITESVSRLQQMLENTLFLAQAEARSLPFNPQPLKLTEFCQTLVAEWHLSPDSLHRLVFTKHKEQSIVIYADTALLKQMVTQLIANALRYSPDGGTVQIELCDQQNGIVFCVQDQGIGIPVADRERVFERFYRASNASSIPGNPGAGLGLAVVKWIAELHGGAVKIANAAGQGTLITVSLPIANKTTALAIDE</sequence>
<feature type="modified residue" description="4-aspartylphosphate" evidence="7">
    <location>
        <position position="59"/>
    </location>
</feature>
<dbReference type="InterPro" id="IPR003594">
    <property type="entry name" value="HATPase_dom"/>
</dbReference>
<evidence type="ECO:0000313" key="12">
    <source>
        <dbReference type="Proteomes" id="UP000238634"/>
    </source>
</evidence>
<dbReference type="InterPro" id="IPR001789">
    <property type="entry name" value="Sig_transdc_resp-reg_receiver"/>
</dbReference>
<dbReference type="SMART" id="SM00448">
    <property type="entry name" value="REC"/>
    <property type="match status" value="1"/>
</dbReference>
<dbReference type="InterPro" id="IPR011006">
    <property type="entry name" value="CheY-like_superfamily"/>
</dbReference>
<reference evidence="11 12" key="1">
    <citation type="submission" date="2018-02" db="EMBL/GenBank/DDBJ databases">
        <authorList>
            <person name="Cohen D.B."/>
            <person name="Kent A.D."/>
        </authorList>
    </citation>
    <scope>NUCLEOTIDE SEQUENCE [LARGE SCALE GENOMIC DNA]</scope>
    <source>
        <strain evidence="11 12">ULC007</strain>
    </source>
</reference>
<evidence type="ECO:0000256" key="2">
    <source>
        <dbReference type="ARBA" id="ARBA00012438"/>
    </source>
</evidence>
<dbReference type="EMBL" id="PVWG01000009">
    <property type="protein sequence ID" value="PSB19718.1"/>
    <property type="molecule type" value="Genomic_DNA"/>
</dbReference>